<organism evidence="16">
    <name type="scientific">Nilaparvata lugens</name>
    <name type="common">Brown planthopper</name>
    <dbReference type="NCBI Taxonomy" id="108931"/>
    <lineage>
        <taxon>Eukaryota</taxon>
        <taxon>Metazoa</taxon>
        <taxon>Ecdysozoa</taxon>
        <taxon>Arthropoda</taxon>
        <taxon>Hexapoda</taxon>
        <taxon>Insecta</taxon>
        <taxon>Pterygota</taxon>
        <taxon>Neoptera</taxon>
        <taxon>Paraneoptera</taxon>
        <taxon>Hemiptera</taxon>
        <taxon>Auchenorrhyncha</taxon>
        <taxon>Fulgoroidea</taxon>
        <taxon>Delphacidae</taxon>
        <taxon>Delphacinae</taxon>
        <taxon>Nilaparvata</taxon>
    </lineage>
</organism>
<dbReference type="GO" id="GO:0005506">
    <property type="term" value="F:iron ion binding"/>
    <property type="evidence" value="ECO:0007669"/>
    <property type="project" value="InterPro"/>
</dbReference>
<feature type="transmembrane region" description="Helical" evidence="15">
    <location>
        <begin position="6"/>
        <end position="22"/>
    </location>
</feature>
<dbReference type="GO" id="GO:0005789">
    <property type="term" value="C:endoplasmic reticulum membrane"/>
    <property type="evidence" value="ECO:0007669"/>
    <property type="project" value="UniProtKB-SubCell"/>
</dbReference>
<keyword evidence="6 13" id="KW-0479">Metal-binding</keyword>
<sequence>MLGLIVTGVLGGLIIYFINMYVKRSQSYWKEKGVPFLPPGSILFGNMSDVILRKASMGENLIKIYRELDGQKFGGYFQFQTPVLMIRDPELINYFLIKDFGHFHDRNMPTSEDFDLMGSSLASLTGQRWRSLRYKMTPTFTSGKLKRMFSQIVSCSDAIIDHVSTLPRGEAVEVRDLMFKFTINVIGSVAFGLQIDSHKAVDGRNKVFIDMSKRFFKPSMIQFLKFFLRMSYPRLMEALGMRMNDPEMNEFFSTLVADIIRLRQAEEKDAKSSNKKRDDFLQLMMDIRKSSKNKDEAAPKSNVKEEQMEAEDHALLDQFKHVPNDGKQAYDIEMTDEIMTSQAFIFIAGGSETTAAVLQFALFEMAHKPEVLAKVHQEIDEFTAGGQFTYEAVRDMKYLENVLNEALRLHPPGSILARFCTESYKIPGTDIVLEKGSQINVPVIGIHLDPKYFPQPEEFMPERFDKEIPKGAFFPFGGGPRICIAMRLAMLQMKIFLARLLMRYSVTLSDKTTVPLKLMSDSIVQHVKVVFGCTSSQEKYSKVTKNDSNKLIELTIQCLI</sequence>
<dbReference type="PRINTS" id="PR00463">
    <property type="entry name" value="EP450I"/>
</dbReference>
<name>C6H0J3_NILLU</name>
<evidence type="ECO:0000256" key="7">
    <source>
        <dbReference type="ARBA" id="ARBA00022824"/>
    </source>
</evidence>
<protein>
    <submittedName>
        <fullName evidence="16">Cytochrome P450</fullName>
    </submittedName>
</protein>
<evidence type="ECO:0000256" key="10">
    <source>
        <dbReference type="ARBA" id="ARBA00023004"/>
    </source>
</evidence>
<dbReference type="SMR" id="C6H0J3"/>
<dbReference type="InterPro" id="IPR002401">
    <property type="entry name" value="Cyt_P450_E_grp-I"/>
</dbReference>
<evidence type="ECO:0000256" key="14">
    <source>
        <dbReference type="RuleBase" id="RU000461"/>
    </source>
</evidence>
<dbReference type="InterPro" id="IPR036396">
    <property type="entry name" value="Cyt_P450_sf"/>
</dbReference>
<dbReference type="Gene3D" id="1.10.630.10">
    <property type="entry name" value="Cytochrome P450"/>
    <property type="match status" value="1"/>
</dbReference>
<evidence type="ECO:0000256" key="5">
    <source>
        <dbReference type="ARBA" id="ARBA00022617"/>
    </source>
</evidence>
<keyword evidence="15" id="KW-1133">Transmembrane helix</keyword>
<dbReference type="SUPFAM" id="SSF48264">
    <property type="entry name" value="Cytochrome P450"/>
    <property type="match status" value="1"/>
</dbReference>
<evidence type="ECO:0000256" key="11">
    <source>
        <dbReference type="ARBA" id="ARBA00023033"/>
    </source>
</evidence>
<dbReference type="CDD" id="cd11056">
    <property type="entry name" value="CYP6-like"/>
    <property type="match status" value="1"/>
</dbReference>
<keyword evidence="5 13" id="KW-0349">Heme</keyword>
<dbReference type="AlphaFoldDB" id="C6H0J3"/>
<keyword evidence="8" id="KW-0492">Microsome</keyword>
<comment type="cofactor">
    <cofactor evidence="1 13">
        <name>heme</name>
        <dbReference type="ChEBI" id="CHEBI:30413"/>
    </cofactor>
</comment>
<evidence type="ECO:0000256" key="3">
    <source>
        <dbReference type="ARBA" id="ARBA00004406"/>
    </source>
</evidence>
<evidence type="ECO:0000256" key="8">
    <source>
        <dbReference type="ARBA" id="ARBA00022848"/>
    </source>
</evidence>
<dbReference type="Pfam" id="PF00067">
    <property type="entry name" value="p450"/>
    <property type="match status" value="1"/>
</dbReference>
<gene>
    <name evidence="16" type="primary">cyp6CW1</name>
</gene>
<keyword evidence="15" id="KW-0812">Transmembrane</keyword>
<evidence type="ECO:0000256" key="6">
    <source>
        <dbReference type="ARBA" id="ARBA00022723"/>
    </source>
</evidence>
<accession>C6H0J3</accession>
<dbReference type="GO" id="GO:0004497">
    <property type="term" value="F:monooxygenase activity"/>
    <property type="evidence" value="ECO:0007669"/>
    <property type="project" value="UniProtKB-KW"/>
</dbReference>
<keyword evidence="11 14" id="KW-0503">Monooxygenase</keyword>
<proteinExistence type="evidence at transcript level"/>
<dbReference type="PROSITE" id="PS00086">
    <property type="entry name" value="CYTOCHROME_P450"/>
    <property type="match status" value="1"/>
</dbReference>
<keyword evidence="9 14" id="KW-0560">Oxidoreductase</keyword>
<comment type="subcellular location">
    <subcellularLocation>
        <location evidence="3">Endoplasmic reticulum membrane</location>
        <topology evidence="3">Peripheral membrane protein</topology>
    </subcellularLocation>
    <subcellularLocation>
        <location evidence="2">Microsome membrane</location>
        <topology evidence="2">Peripheral membrane protein</topology>
    </subcellularLocation>
</comment>
<evidence type="ECO:0000256" key="9">
    <source>
        <dbReference type="ARBA" id="ARBA00023002"/>
    </source>
</evidence>
<keyword evidence="10 13" id="KW-0408">Iron</keyword>
<dbReference type="InterPro" id="IPR050476">
    <property type="entry name" value="Insect_CytP450_Detox"/>
</dbReference>
<dbReference type="PRINTS" id="PR00385">
    <property type="entry name" value="P450"/>
</dbReference>
<evidence type="ECO:0000256" key="13">
    <source>
        <dbReference type="PIRSR" id="PIRSR602401-1"/>
    </source>
</evidence>
<comment type="similarity">
    <text evidence="4 14">Belongs to the cytochrome P450 family.</text>
</comment>
<evidence type="ECO:0000256" key="12">
    <source>
        <dbReference type="ARBA" id="ARBA00023136"/>
    </source>
</evidence>
<dbReference type="InterPro" id="IPR001128">
    <property type="entry name" value="Cyt_P450"/>
</dbReference>
<dbReference type="PANTHER" id="PTHR24292">
    <property type="entry name" value="CYTOCHROME P450"/>
    <property type="match status" value="1"/>
</dbReference>
<evidence type="ECO:0000256" key="1">
    <source>
        <dbReference type="ARBA" id="ARBA00001971"/>
    </source>
</evidence>
<dbReference type="PANTHER" id="PTHR24292:SF54">
    <property type="entry name" value="CYP9F3-RELATED"/>
    <property type="match status" value="1"/>
</dbReference>
<evidence type="ECO:0000256" key="4">
    <source>
        <dbReference type="ARBA" id="ARBA00010617"/>
    </source>
</evidence>
<dbReference type="GO" id="GO:0020037">
    <property type="term" value="F:heme binding"/>
    <property type="evidence" value="ECO:0007669"/>
    <property type="project" value="InterPro"/>
</dbReference>
<keyword evidence="12 15" id="KW-0472">Membrane</keyword>
<evidence type="ECO:0000313" key="16">
    <source>
        <dbReference type="EMBL" id="CAZ65617.1"/>
    </source>
</evidence>
<keyword evidence="7" id="KW-0256">Endoplasmic reticulum</keyword>
<evidence type="ECO:0000256" key="2">
    <source>
        <dbReference type="ARBA" id="ARBA00004174"/>
    </source>
</evidence>
<feature type="binding site" description="axial binding residue" evidence="13">
    <location>
        <position position="483"/>
    </location>
    <ligand>
        <name>heme</name>
        <dbReference type="ChEBI" id="CHEBI:30413"/>
    </ligand>
    <ligandPart>
        <name>Fe</name>
        <dbReference type="ChEBI" id="CHEBI:18248"/>
    </ligandPart>
</feature>
<dbReference type="OrthoDB" id="6623729at2759"/>
<dbReference type="GO" id="GO:0016705">
    <property type="term" value="F:oxidoreductase activity, acting on paired donors, with incorporation or reduction of molecular oxygen"/>
    <property type="evidence" value="ECO:0007669"/>
    <property type="project" value="InterPro"/>
</dbReference>
<dbReference type="EMBL" id="FN421126">
    <property type="protein sequence ID" value="CAZ65617.1"/>
    <property type="molecule type" value="mRNA"/>
</dbReference>
<evidence type="ECO:0000256" key="15">
    <source>
        <dbReference type="SAM" id="Phobius"/>
    </source>
</evidence>
<reference evidence="16" key="1">
    <citation type="submission" date="2009-06" db="EMBL/GenBank/DDBJ databases">
        <title>cDNA cloning and expression of two novel cytochrome P450 gene CYP6CS1 and CYP6CW1 from Nilaparvata lugens Stal (Homoptera: Delphacidae).</title>
        <authorList>
            <person name="Yang Z."/>
            <person name="Liu X."/>
            <person name="Chen J."/>
            <person name="Zhang Y."/>
        </authorList>
    </citation>
    <scope>NUCLEOTIDE SEQUENCE</scope>
    <source>
        <tissue evidence="16">Gut</tissue>
    </source>
</reference>
<dbReference type="InterPro" id="IPR017972">
    <property type="entry name" value="Cyt_P450_CS"/>
</dbReference>